<feature type="transmembrane region" description="Helical" evidence="1">
    <location>
        <begin position="6"/>
        <end position="22"/>
    </location>
</feature>
<evidence type="ECO:0000313" key="2">
    <source>
        <dbReference type="EMBL" id="NIJ12535.1"/>
    </source>
</evidence>
<sequence>MSYVVYAVIAVVVLWPLLAGYLRRRSRTAEPAADV</sequence>
<accession>A0A7X5ZRM9</accession>
<comment type="caution">
    <text evidence="2">The sequence shown here is derived from an EMBL/GenBank/DDBJ whole genome shotgun (WGS) entry which is preliminary data.</text>
</comment>
<reference evidence="2 3" key="1">
    <citation type="submission" date="2020-03" db="EMBL/GenBank/DDBJ databases">
        <title>Sequencing the genomes of 1000 actinobacteria strains.</title>
        <authorList>
            <person name="Klenk H.-P."/>
        </authorList>
    </citation>
    <scope>NUCLEOTIDE SEQUENCE [LARGE SCALE GENOMIC DNA]</scope>
    <source>
        <strain evidence="2 3">DSM 45685</strain>
    </source>
</reference>
<dbReference type="EMBL" id="JAAOYM010000001">
    <property type="protein sequence ID" value="NIJ12535.1"/>
    <property type="molecule type" value="Genomic_DNA"/>
</dbReference>
<evidence type="ECO:0000256" key="1">
    <source>
        <dbReference type="SAM" id="Phobius"/>
    </source>
</evidence>
<keyword evidence="1" id="KW-1133">Transmembrane helix</keyword>
<keyword evidence="3" id="KW-1185">Reference proteome</keyword>
<gene>
    <name evidence="2" type="ORF">FHU38_002879</name>
</gene>
<protein>
    <submittedName>
        <fullName evidence="2">Uncharacterized protein</fullName>
    </submittedName>
</protein>
<organism evidence="2 3">
    <name type="scientific">Saccharomonospora amisosensis</name>
    <dbReference type="NCBI Taxonomy" id="1128677"/>
    <lineage>
        <taxon>Bacteria</taxon>
        <taxon>Bacillati</taxon>
        <taxon>Actinomycetota</taxon>
        <taxon>Actinomycetes</taxon>
        <taxon>Pseudonocardiales</taxon>
        <taxon>Pseudonocardiaceae</taxon>
        <taxon>Saccharomonospora</taxon>
    </lineage>
</organism>
<dbReference type="AlphaFoldDB" id="A0A7X5ZRM9"/>
<name>A0A7X5ZRM9_9PSEU</name>
<keyword evidence="1" id="KW-0812">Transmembrane</keyword>
<proteinExistence type="predicted"/>
<evidence type="ECO:0000313" key="3">
    <source>
        <dbReference type="Proteomes" id="UP000545493"/>
    </source>
</evidence>
<keyword evidence="1" id="KW-0472">Membrane</keyword>
<dbReference type="Proteomes" id="UP000545493">
    <property type="component" value="Unassembled WGS sequence"/>
</dbReference>